<evidence type="ECO:0000313" key="2">
    <source>
        <dbReference type="EMBL" id="HIU55815.1"/>
    </source>
</evidence>
<organism evidence="2 3">
    <name type="scientific">Candidatus Gallibacteroides avistercoris</name>
    <dbReference type="NCBI Taxonomy" id="2840833"/>
    <lineage>
        <taxon>Bacteria</taxon>
        <taxon>Pseudomonadati</taxon>
        <taxon>Bacteroidota</taxon>
        <taxon>Bacteroidia</taxon>
        <taxon>Bacteroidales</taxon>
        <taxon>Bacteroidaceae</taxon>
        <taxon>Bacteroidaceae incertae sedis</taxon>
        <taxon>Candidatus Gallibacteroides</taxon>
    </lineage>
</organism>
<dbReference type="AlphaFoldDB" id="A0A9D1M921"/>
<protein>
    <submittedName>
        <fullName evidence="2">DUF4136 domain-containing protein</fullName>
    </submittedName>
</protein>
<accession>A0A9D1M921</accession>
<evidence type="ECO:0000313" key="3">
    <source>
        <dbReference type="Proteomes" id="UP000824112"/>
    </source>
</evidence>
<dbReference type="Gene3D" id="3.30.160.670">
    <property type="match status" value="1"/>
</dbReference>
<dbReference type="InterPro" id="IPR025411">
    <property type="entry name" value="DUF4136"/>
</dbReference>
<evidence type="ECO:0000259" key="1">
    <source>
        <dbReference type="Pfam" id="PF13590"/>
    </source>
</evidence>
<dbReference type="Proteomes" id="UP000824112">
    <property type="component" value="Unassembled WGS sequence"/>
</dbReference>
<gene>
    <name evidence="2" type="ORF">IAB03_08440</name>
</gene>
<dbReference type="EMBL" id="DVNA01000190">
    <property type="protein sequence ID" value="HIU55815.1"/>
    <property type="molecule type" value="Genomic_DNA"/>
</dbReference>
<proteinExistence type="predicted"/>
<comment type="caution">
    <text evidence="2">The sequence shown here is derived from an EMBL/GenBank/DDBJ whole genome shotgun (WGS) entry which is preliminary data.</text>
</comment>
<dbReference type="Pfam" id="PF13590">
    <property type="entry name" value="DUF4136"/>
    <property type="match status" value="1"/>
</dbReference>
<feature type="domain" description="DUF4136" evidence="1">
    <location>
        <begin position="5"/>
        <end position="156"/>
    </location>
</feature>
<name>A0A9D1M921_9BACT</name>
<reference evidence="2" key="1">
    <citation type="submission" date="2020-10" db="EMBL/GenBank/DDBJ databases">
        <authorList>
            <person name="Gilroy R."/>
        </authorList>
    </citation>
    <scope>NUCLEOTIDE SEQUENCE</scope>
    <source>
        <strain evidence="2">CHK158-818</strain>
    </source>
</reference>
<reference evidence="2" key="2">
    <citation type="journal article" date="2021" name="PeerJ">
        <title>Extensive microbial diversity within the chicken gut microbiome revealed by metagenomics and culture.</title>
        <authorList>
            <person name="Gilroy R."/>
            <person name="Ravi A."/>
            <person name="Getino M."/>
            <person name="Pursley I."/>
            <person name="Horton D.L."/>
            <person name="Alikhan N.F."/>
            <person name="Baker D."/>
            <person name="Gharbi K."/>
            <person name="Hall N."/>
            <person name="Watson M."/>
            <person name="Adriaenssens E.M."/>
            <person name="Foster-Nyarko E."/>
            <person name="Jarju S."/>
            <person name="Secka A."/>
            <person name="Antonio M."/>
            <person name="Oren A."/>
            <person name="Chaudhuri R.R."/>
            <person name="La Ragione R."/>
            <person name="Hildebrand F."/>
            <person name="Pallen M.J."/>
        </authorList>
    </citation>
    <scope>NUCLEOTIDE SEQUENCE</scope>
    <source>
        <strain evidence="2">CHK158-818</strain>
    </source>
</reference>
<sequence length="163" mass="18543">MVVNKADLSAYHTFRIASPDASLLPVRFSMRDFNIISNAVKTQMLMRGYKESPNADLLINIGIVVTDNIETKDAIPPVTPFFVSRREAYYRDYYQDAQVITGINKEGVLTMDMIDTRNDMYLYTASVGNLVDRADHKIKESEEVEKAVAALFKNFPIKPRVEE</sequence>